<dbReference type="KEGG" id="abo:ABO_0047"/>
<gene>
    <name evidence="2" type="ordered locus">ABO_0047</name>
</gene>
<accession>Q0VTG7</accession>
<sequence length="164" mass="17444">MSAPTSAVQRLNMFWFLVLSAPLLIGIAIAGLVWFGNYTASIEWLPQDTLRTGAMGAMALMLVIARPLRNALLAPSTIAQRSVQTTTPADPAGDTAVFKVQASMFMLLGILDAVSMIVIALSLMQADALLALLNGVYTLVLAIIARPDFAALLDATRNQLTQKG</sequence>
<keyword evidence="3" id="KW-1185">Reference proteome</keyword>
<feature type="transmembrane region" description="Helical" evidence="1">
    <location>
        <begin position="130"/>
        <end position="153"/>
    </location>
</feature>
<protein>
    <recommendedName>
        <fullName evidence="4">Transmembrane protein</fullName>
    </recommendedName>
</protein>
<evidence type="ECO:0000313" key="2">
    <source>
        <dbReference type="EMBL" id="CAL15495.1"/>
    </source>
</evidence>
<dbReference type="Proteomes" id="UP000008871">
    <property type="component" value="Chromosome"/>
</dbReference>
<evidence type="ECO:0008006" key="4">
    <source>
        <dbReference type="Google" id="ProtNLM"/>
    </source>
</evidence>
<dbReference type="AlphaFoldDB" id="Q0VTG7"/>
<dbReference type="EMBL" id="AM286690">
    <property type="protein sequence ID" value="CAL15495.1"/>
    <property type="molecule type" value="Genomic_DNA"/>
</dbReference>
<evidence type="ECO:0000313" key="3">
    <source>
        <dbReference type="Proteomes" id="UP000008871"/>
    </source>
</evidence>
<keyword evidence="1" id="KW-0812">Transmembrane</keyword>
<name>Q0VTG7_ALCBS</name>
<dbReference type="HOGENOM" id="CLU_1811707_0_0_6"/>
<reference evidence="2 3" key="1">
    <citation type="journal article" date="2006" name="Nat. Biotechnol.">
        <title>Genome sequence of the ubiquitous hydrocarbon-degrading marine bacterium Alcanivorax borkumensis.</title>
        <authorList>
            <person name="Schneiker S."/>
            <person name="Martins dos Santos V.A.P."/>
            <person name="Bartels D."/>
            <person name="Bekel T."/>
            <person name="Brecht M."/>
            <person name="Buhrmester J."/>
            <person name="Chernikova T.N."/>
            <person name="Denaro R."/>
            <person name="Ferrer M."/>
            <person name="Gertler C."/>
            <person name="Goesmann A."/>
            <person name="Golyshina O.V."/>
            <person name="Kaminski F."/>
            <person name="Khachane A.N."/>
            <person name="Lang S."/>
            <person name="Linke B."/>
            <person name="McHardy A.C."/>
            <person name="Meyer F."/>
            <person name="Nechitaylo T."/>
            <person name="Puehler A."/>
            <person name="Regenhardt D."/>
            <person name="Rupp O."/>
            <person name="Sabirova J.S."/>
            <person name="Selbitschka W."/>
            <person name="Yakimov M.M."/>
            <person name="Timmis K.N."/>
            <person name="Vorhoelter F.-J."/>
            <person name="Weidner S."/>
            <person name="Kaiser O."/>
            <person name="Golyshin P.N."/>
        </authorList>
    </citation>
    <scope>NUCLEOTIDE SEQUENCE [LARGE SCALE GENOMIC DNA]</scope>
    <source>
        <strain evidence="3">ATCC 700651 / DSM 11573 / NCIMB 13689 / SK2</strain>
    </source>
</reference>
<keyword evidence="1" id="KW-0472">Membrane</keyword>
<proteinExistence type="predicted"/>
<keyword evidence="1" id="KW-1133">Transmembrane helix</keyword>
<organism evidence="2 3">
    <name type="scientific">Alcanivorax borkumensis (strain ATCC 700651 / DSM 11573 / NCIMB 13689 / SK2)</name>
    <dbReference type="NCBI Taxonomy" id="393595"/>
    <lineage>
        <taxon>Bacteria</taxon>
        <taxon>Pseudomonadati</taxon>
        <taxon>Pseudomonadota</taxon>
        <taxon>Gammaproteobacteria</taxon>
        <taxon>Oceanospirillales</taxon>
        <taxon>Alcanivoracaceae</taxon>
        <taxon>Alcanivorax</taxon>
    </lineage>
</organism>
<dbReference type="STRING" id="393595.ABO_0047"/>
<feature type="transmembrane region" description="Helical" evidence="1">
    <location>
        <begin position="12"/>
        <end position="35"/>
    </location>
</feature>
<feature type="transmembrane region" description="Helical" evidence="1">
    <location>
        <begin position="105"/>
        <end position="124"/>
    </location>
</feature>
<evidence type="ECO:0000256" key="1">
    <source>
        <dbReference type="SAM" id="Phobius"/>
    </source>
</evidence>